<evidence type="ECO:0000313" key="2">
    <source>
        <dbReference type="EMBL" id="TFH88873.1"/>
    </source>
</evidence>
<keyword evidence="1" id="KW-1133">Transmembrane helix</keyword>
<keyword evidence="1" id="KW-0812">Transmembrane</keyword>
<dbReference type="EMBL" id="SATR01000253">
    <property type="protein sequence ID" value="TFH88873.1"/>
    <property type="molecule type" value="Genomic_DNA"/>
</dbReference>
<keyword evidence="1" id="KW-0472">Membrane</keyword>
<evidence type="ECO:0000313" key="3">
    <source>
        <dbReference type="Proteomes" id="UP000297753"/>
    </source>
</evidence>
<keyword evidence="3" id="KW-1185">Reference proteome</keyword>
<sequence length="61" mass="6748">MGFLVKVSLLITLLPREIGSPYILALSLRVEFSVYGAVFGFSACAAHTLIGRYIFIQIRSK</sequence>
<gene>
    <name evidence="2" type="ORF">ELS82_25515</name>
</gene>
<dbReference type="Proteomes" id="UP000297753">
    <property type="component" value="Unassembled WGS sequence"/>
</dbReference>
<proteinExistence type="predicted"/>
<feature type="transmembrane region" description="Helical" evidence="1">
    <location>
        <begin position="35"/>
        <end position="55"/>
    </location>
</feature>
<comment type="caution">
    <text evidence="2">The sequence shown here is derived from an EMBL/GenBank/DDBJ whole genome shotgun (WGS) entry which is preliminary data.</text>
</comment>
<accession>A0A4Y8W8C4</accession>
<reference evidence="2 3" key="1">
    <citation type="submission" date="2019-01" db="EMBL/GenBank/DDBJ databases">
        <title>Vibrio BEI176 sp. nov, a marine bacterium isolated from China: eastern marignal seas.</title>
        <authorList>
            <person name="Li B."/>
        </authorList>
    </citation>
    <scope>NUCLEOTIDE SEQUENCE [LARGE SCALE GENOMIC DNA]</scope>
    <source>
        <strain evidence="2 3">BEI176</strain>
    </source>
</reference>
<protein>
    <submittedName>
        <fullName evidence="2">Uncharacterized protein</fullName>
    </submittedName>
</protein>
<organism evidence="2 3">
    <name type="scientific">Vibrio ouci</name>
    <dbReference type="NCBI Taxonomy" id="2499078"/>
    <lineage>
        <taxon>Bacteria</taxon>
        <taxon>Pseudomonadati</taxon>
        <taxon>Pseudomonadota</taxon>
        <taxon>Gammaproteobacteria</taxon>
        <taxon>Vibrionales</taxon>
        <taxon>Vibrionaceae</taxon>
        <taxon>Vibrio</taxon>
    </lineage>
</organism>
<evidence type="ECO:0000256" key="1">
    <source>
        <dbReference type="SAM" id="Phobius"/>
    </source>
</evidence>
<name>A0A4Y8W8C4_9VIBR</name>
<dbReference type="AlphaFoldDB" id="A0A4Y8W8C4"/>